<organism evidence="1 2">
    <name type="scientific">Macrostomum lignano</name>
    <dbReference type="NCBI Taxonomy" id="282301"/>
    <lineage>
        <taxon>Eukaryota</taxon>
        <taxon>Metazoa</taxon>
        <taxon>Spiralia</taxon>
        <taxon>Lophotrochozoa</taxon>
        <taxon>Platyhelminthes</taxon>
        <taxon>Rhabditophora</taxon>
        <taxon>Macrostomorpha</taxon>
        <taxon>Macrostomida</taxon>
        <taxon>Macrostomidae</taxon>
        <taxon>Macrostomum</taxon>
    </lineage>
</organism>
<dbReference type="Proteomes" id="UP000095280">
    <property type="component" value="Unplaced"/>
</dbReference>
<accession>A0A1I8IZ34</accession>
<evidence type="ECO:0000313" key="1">
    <source>
        <dbReference type="Proteomes" id="UP000095280"/>
    </source>
</evidence>
<reference evidence="2" key="1">
    <citation type="submission" date="2016-11" db="UniProtKB">
        <authorList>
            <consortium name="WormBaseParasite"/>
        </authorList>
    </citation>
    <scope>IDENTIFICATION</scope>
</reference>
<evidence type="ECO:0000313" key="2">
    <source>
        <dbReference type="WBParaSite" id="maker-uti_cns_0037805-snap-gene-0.2-mRNA-1"/>
    </source>
</evidence>
<protein>
    <submittedName>
        <fullName evidence="2">Transposase</fullName>
    </submittedName>
</protein>
<name>A0A1I8IZ34_9PLAT</name>
<keyword evidence="1" id="KW-1185">Reference proteome</keyword>
<proteinExistence type="predicted"/>
<sequence>MTYIRDEPGYQVVQAGFGVPFRSDDKQVRSNAKGVQVDVQVLGRDYCHRTMLFFEGSCYLIHT</sequence>
<dbReference type="WBParaSite" id="maker-uti_cns_0037805-snap-gene-0.2-mRNA-1">
    <property type="protein sequence ID" value="maker-uti_cns_0037805-snap-gene-0.2-mRNA-1"/>
    <property type="gene ID" value="maker-uti_cns_0037805-snap-gene-0.2"/>
</dbReference>
<dbReference type="AlphaFoldDB" id="A0A1I8IZ34"/>